<evidence type="ECO:0000313" key="20">
    <source>
        <dbReference type="Ensembl" id="ENSGALP00010005264.1"/>
    </source>
</evidence>
<dbReference type="RefSeq" id="XP_040518209.1">
    <property type="nucleotide sequence ID" value="XM_040662275.2"/>
</dbReference>
<dbReference type="CTD" id="55270"/>
<dbReference type="GO" id="GO:0008413">
    <property type="term" value="F:8-oxo-7,8-dihydroguanosine triphosphate pyrophosphatase activity"/>
    <property type="evidence" value="ECO:0007669"/>
    <property type="project" value="Ensembl"/>
</dbReference>
<dbReference type="GO" id="GO:0061136">
    <property type="term" value="P:regulation of proteasomal protein catabolic process"/>
    <property type="evidence" value="ECO:0007669"/>
    <property type="project" value="Ensembl"/>
</dbReference>
<dbReference type="Gene3D" id="3.90.79.10">
    <property type="entry name" value="Nucleoside Triphosphate Pyrophosphohydrolase"/>
    <property type="match status" value="1"/>
</dbReference>
<evidence type="ECO:0000256" key="14">
    <source>
        <dbReference type="ARBA" id="ARBA00070687"/>
    </source>
</evidence>
<dbReference type="FunCoup" id="A0A8V0XEZ2">
    <property type="interactions" value="55"/>
</dbReference>
<evidence type="ECO:0000256" key="6">
    <source>
        <dbReference type="ARBA" id="ARBA00022842"/>
    </source>
</evidence>
<feature type="domain" description="Nudix hydrolase" evidence="19">
    <location>
        <begin position="61"/>
        <end position="195"/>
    </location>
</feature>
<evidence type="ECO:0000259" key="19">
    <source>
        <dbReference type="PROSITE" id="PS51462"/>
    </source>
</evidence>
<dbReference type="GO" id="GO:0005829">
    <property type="term" value="C:cytosol"/>
    <property type="evidence" value="ECO:0000318"/>
    <property type="project" value="GO_Central"/>
</dbReference>
<dbReference type="GO" id="GO:0000278">
    <property type="term" value="P:mitotic cell cycle"/>
    <property type="evidence" value="ECO:0007669"/>
    <property type="project" value="Ensembl"/>
</dbReference>
<dbReference type="InterPro" id="IPR000086">
    <property type="entry name" value="NUDIX_hydrolase_dom"/>
</dbReference>
<comment type="catalytic activity">
    <reaction evidence="8">
        <text>a 2'-deoxyribonucleoside 5'-triphosphate + H2O = a 2'-deoxyribonucleoside 5'-phosphate + diphosphate + H(+)</text>
        <dbReference type="Rhea" id="RHEA:44644"/>
        <dbReference type="ChEBI" id="CHEBI:15377"/>
        <dbReference type="ChEBI" id="CHEBI:15378"/>
        <dbReference type="ChEBI" id="CHEBI:33019"/>
        <dbReference type="ChEBI" id="CHEBI:61560"/>
        <dbReference type="ChEBI" id="CHEBI:65317"/>
        <dbReference type="EC" id="3.6.1.9"/>
    </reaction>
</comment>
<keyword evidence="4" id="KW-0479">Metal-binding</keyword>
<evidence type="ECO:0000313" key="21">
    <source>
        <dbReference type="Proteomes" id="UP000000539"/>
    </source>
</evidence>
<dbReference type="GO" id="GO:0035539">
    <property type="term" value="F:8-oxo-7,8-dihydrodeoxyguanosine triphosphate pyrophosphatase activity"/>
    <property type="evidence" value="ECO:0000318"/>
    <property type="project" value="GO_Central"/>
</dbReference>
<evidence type="ECO:0000256" key="16">
    <source>
        <dbReference type="ARBA" id="ARBA00077398"/>
    </source>
</evidence>
<dbReference type="PROSITE" id="PS51462">
    <property type="entry name" value="NUDIX"/>
    <property type="match status" value="1"/>
</dbReference>
<evidence type="ECO:0000256" key="4">
    <source>
        <dbReference type="ARBA" id="ARBA00022723"/>
    </source>
</evidence>
<keyword evidence="21" id="KW-1185">Reference proteome</keyword>
<evidence type="ECO:0000256" key="3">
    <source>
        <dbReference type="ARBA" id="ARBA00005582"/>
    </source>
</evidence>
<dbReference type="GO" id="GO:0006203">
    <property type="term" value="P:dGTP catabolic process"/>
    <property type="evidence" value="ECO:0000318"/>
    <property type="project" value="GO_Central"/>
</dbReference>
<dbReference type="OrthoDB" id="447842at2759"/>
<evidence type="ECO:0000256" key="13">
    <source>
        <dbReference type="ARBA" id="ARBA00062087"/>
    </source>
</evidence>
<organism evidence="20 21">
    <name type="scientific">Gallus gallus</name>
    <name type="common">Chicken</name>
    <dbReference type="NCBI Taxonomy" id="9031"/>
    <lineage>
        <taxon>Eukaryota</taxon>
        <taxon>Metazoa</taxon>
        <taxon>Chordata</taxon>
        <taxon>Craniata</taxon>
        <taxon>Vertebrata</taxon>
        <taxon>Euteleostomi</taxon>
        <taxon>Archelosauria</taxon>
        <taxon>Archosauria</taxon>
        <taxon>Dinosauria</taxon>
        <taxon>Saurischia</taxon>
        <taxon>Theropoda</taxon>
        <taxon>Coelurosauria</taxon>
        <taxon>Aves</taxon>
        <taxon>Neognathae</taxon>
        <taxon>Galloanserae</taxon>
        <taxon>Galliformes</taxon>
        <taxon>Phasianidae</taxon>
        <taxon>Phasianinae</taxon>
        <taxon>Gallus</taxon>
    </lineage>
</organism>
<proteinExistence type="evidence at protein level"/>
<reference evidence="20" key="1">
    <citation type="submission" date="2020-11" db="EMBL/GenBank/DDBJ databases">
        <title>Gallus gallus (Chicken) genome, bGalGal1, GRCg7b, maternal haplotype autosomes + Z &amp; W.</title>
        <authorList>
            <person name="Warren W."/>
            <person name="Formenti G."/>
            <person name="Fedrigo O."/>
            <person name="Haase B."/>
            <person name="Mountcastle J."/>
            <person name="Balacco J."/>
            <person name="Tracey A."/>
            <person name="Schneider V."/>
            <person name="Okimoto R."/>
            <person name="Cheng H."/>
            <person name="Hawken R."/>
            <person name="Howe K."/>
            <person name="Jarvis E.D."/>
        </authorList>
    </citation>
    <scope>NUCLEOTIDE SEQUENCE [LARGE SCALE GENOMIC DNA]</scope>
    <source>
        <strain evidence="20">Broiler</strain>
    </source>
</reference>
<dbReference type="GO" id="GO:0000302">
    <property type="term" value="P:response to reactive oxygen species"/>
    <property type="evidence" value="ECO:0007669"/>
    <property type="project" value="Ensembl"/>
</dbReference>
<evidence type="ECO:0007829" key="22">
    <source>
        <dbReference type="PeptideAtlas" id="A0A8V0XEZ2"/>
    </source>
</evidence>
<reference evidence="20" key="3">
    <citation type="submission" date="2025-09" db="UniProtKB">
        <authorList>
            <consortium name="Ensembl"/>
        </authorList>
    </citation>
    <scope>IDENTIFICATION</scope>
    <source>
        <strain evidence="20">broiler</strain>
    </source>
</reference>
<dbReference type="EC" id="3.6.1.9" evidence="10"/>
<keyword evidence="22" id="KW-1267">Proteomics identification</keyword>
<evidence type="ECO:0000256" key="9">
    <source>
        <dbReference type="ARBA" id="ARBA00036800"/>
    </source>
</evidence>
<dbReference type="GO" id="GO:0042178">
    <property type="term" value="P:xenobiotic catabolic process"/>
    <property type="evidence" value="ECO:0007669"/>
    <property type="project" value="Ensembl"/>
</dbReference>
<comment type="function">
    <text evidence="12">May catalyze the hydrolysis of nucleoside triphosphates including dGTP, dTTP, dCTP, their oxidized forms like 8-oxo-dGTP and the prodrug thiopurine derivatives 6-thio-dGTP and 6-thio-GTP. Could also catalyze the hydrolysis of some nucleoside diphosphate derivatives. Hydrolyzes oxidized nucleosides triphosphates like 8-oxo-dGTP in vitro, but the specificity and efficiency towards these substrates are low. Therefore, the potential in vivo sanitizing role of this enzyme, that would consist in removing oxidatively damaged forms of nucleosides to prevent their incorporation into DNA, is unclear. Through the hydrolysis of thioguanosine triphosphates may participate in the catabolism of thiopurine drugs. May also have a role in DNA synthesis and cell cycle progression by stabilizing PCNA. Exhibits decapping activity towards dpCoA-capped RNAs in vitro.</text>
</comment>
<evidence type="ECO:0000256" key="17">
    <source>
        <dbReference type="ARBA" id="ARBA00080476"/>
    </source>
</evidence>
<evidence type="ECO:0000256" key="2">
    <source>
        <dbReference type="ARBA" id="ARBA00001946"/>
    </source>
</evidence>
<dbReference type="Ensembl" id="ENSGALT00010008926.1">
    <property type="protein sequence ID" value="ENSGALP00010005264.1"/>
    <property type="gene ID" value="ENSGALG00010003861.1"/>
</dbReference>
<evidence type="ECO:0000256" key="1">
    <source>
        <dbReference type="ARBA" id="ARBA00001936"/>
    </source>
</evidence>
<evidence type="ECO:0000256" key="11">
    <source>
        <dbReference type="ARBA" id="ARBA00048667"/>
    </source>
</evidence>
<comment type="subunit">
    <text evidence="13">Homodimer. Interacts with PCNA; interaction is disrupted in response to UV irradiation.</text>
</comment>
<dbReference type="SMR" id="A0A8V0XEZ2"/>
<dbReference type="CDD" id="cd04678">
    <property type="entry name" value="NUDIX_MTH2_Nudt15"/>
    <property type="match status" value="1"/>
</dbReference>
<evidence type="ECO:0000256" key="10">
    <source>
        <dbReference type="ARBA" id="ARBA00038862"/>
    </source>
</evidence>
<evidence type="ECO:0000256" key="7">
    <source>
        <dbReference type="ARBA" id="ARBA00023211"/>
    </source>
</evidence>
<dbReference type="Pfam" id="PF00293">
    <property type="entry name" value="NUDIX"/>
    <property type="match status" value="1"/>
</dbReference>
<dbReference type="GO" id="GO:0046872">
    <property type="term" value="F:metal ion binding"/>
    <property type="evidence" value="ECO:0007669"/>
    <property type="project" value="UniProtKB-KW"/>
</dbReference>
<feature type="region of interest" description="Disordered" evidence="18">
    <location>
        <begin position="14"/>
        <end position="36"/>
    </location>
</feature>
<dbReference type="GeneTree" id="ENSGT00390000003338"/>
<dbReference type="RefSeq" id="XP_417053.5">
    <property type="nucleotide sequence ID" value="XM_417053.8"/>
</dbReference>
<dbReference type="GeneID" id="418858"/>
<accession>A0A8V0XEZ2</accession>
<evidence type="ECO:0000256" key="5">
    <source>
        <dbReference type="ARBA" id="ARBA00022801"/>
    </source>
</evidence>
<evidence type="ECO:0000256" key="8">
    <source>
        <dbReference type="ARBA" id="ARBA00036546"/>
    </source>
</evidence>
<keyword evidence="6" id="KW-0460">Magnesium</keyword>
<comment type="catalytic activity">
    <reaction evidence="11">
        <text>a 5'-end CoA-ribonucleoside in mRNA + H2O = a 5'-end phospho-adenosine-phospho-ribonucleoside in mRNA + (R)-4'-phosphopantetheine + 2 H(+)</text>
        <dbReference type="Rhea" id="RHEA:67592"/>
        <dbReference type="Rhea" id="RHEA-COMP:15719"/>
        <dbReference type="Rhea" id="RHEA-COMP:17276"/>
        <dbReference type="ChEBI" id="CHEBI:15377"/>
        <dbReference type="ChEBI" id="CHEBI:15378"/>
        <dbReference type="ChEBI" id="CHEBI:61723"/>
        <dbReference type="ChEBI" id="CHEBI:144051"/>
        <dbReference type="ChEBI" id="CHEBI:172371"/>
    </reaction>
    <physiologicalReaction direction="left-to-right" evidence="11">
        <dbReference type="Rhea" id="RHEA:67593"/>
    </physiologicalReaction>
</comment>
<dbReference type="Proteomes" id="UP000000539">
    <property type="component" value="Chromosome 1"/>
</dbReference>
<comment type="catalytic activity">
    <reaction evidence="9">
        <text>a ribonucleoside 5'-triphosphate + H2O = a ribonucleoside 5'-phosphate + diphosphate + H(+)</text>
        <dbReference type="Rhea" id="RHEA:23996"/>
        <dbReference type="ChEBI" id="CHEBI:15377"/>
        <dbReference type="ChEBI" id="CHEBI:15378"/>
        <dbReference type="ChEBI" id="CHEBI:33019"/>
        <dbReference type="ChEBI" id="CHEBI:58043"/>
        <dbReference type="ChEBI" id="CHEBI:61557"/>
        <dbReference type="EC" id="3.6.1.9"/>
    </reaction>
</comment>
<name>A0A8V0XEZ2_CHICK</name>
<gene>
    <name evidence="20" type="primary">NUDT15</name>
</gene>
<reference evidence="20" key="2">
    <citation type="submission" date="2025-08" db="UniProtKB">
        <authorList>
            <consortium name="Ensembl"/>
        </authorList>
    </citation>
    <scope>IDENTIFICATION</scope>
    <source>
        <strain evidence="20">broiler</strain>
    </source>
</reference>
<protein>
    <recommendedName>
        <fullName evidence="14">Nucleotide triphosphate diphosphatase NUDT15</fullName>
        <ecNumber evidence="10">3.6.1.9</ecNumber>
    </recommendedName>
    <alternativeName>
        <fullName evidence="15">MutT homolog 2</fullName>
    </alternativeName>
    <alternativeName>
        <fullName evidence="17">Nucleoside diphosphate-linked moiety X motif 15</fullName>
    </alternativeName>
    <alternativeName>
        <fullName evidence="16">Nucleoside diphosphate-linked to another moiety X hydrolase 15</fullName>
    </alternativeName>
</protein>
<evidence type="ECO:0000256" key="18">
    <source>
        <dbReference type="SAM" id="MobiDB-lite"/>
    </source>
</evidence>
<sequence>MIIDWLRAGKAPEARPRLSTRRRYAHAHPAHNHSRHGCGRGNLWRCRRAELAAAMGEATRPQRPGIGVGVVVTSPAHPNCVLLGKRKGPIGAGTYQLPGGHLEFGESLAECAAREALEEAALRLHNVRFASAVNSVCAAERYHYVTVLMKGEAEPGEEPRNCEPDKNEGWEWVKWDEFPPAEQLFWALRCLREQGYNPFTEDLDHLKGYTGSHQLE</sequence>
<keyword evidence="5" id="KW-0378">Hydrolase</keyword>
<comment type="cofactor">
    <cofactor evidence="2">
        <name>Mg(2+)</name>
        <dbReference type="ChEBI" id="CHEBI:18420"/>
    </cofactor>
</comment>
<comment type="similarity">
    <text evidence="3">Belongs to the Nudix hydrolase family.</text>
</comment>
<dbReference type="FunFam" id="3.90.79.10:FF:000034">
    <property type="entry name" value="Nucleotide triphosphate diphosphatase NUDT15"/>
    <property type="match status" value="1"/>
</dbReference>
<dbReference type="AlphaFoldDB" id="A0A8V0XEZ2"/>
<dbReference type="SUPFAM" id="SSF55811">
    <property type="entry name" value="Nudix"/>
    <property type="match status" value="1"/>
</dbReference>
<evidence type="ECO:0000256" key="12">
    <source>
        <dbReference type="ARBA" id="ARBA00055812"/>
    </source>
</evidence>
<dbReference type="GO" id="GO:0042262">
    <property type="term" value="P:DNA protection"/>
    <property type="evidence" value="ECO:0007669"/>
    <property type="project" value="Ensembl"/>
</dbReference>
<dbReference type="InterPro" id="IPR015797">
    <property type="entry name" value="NUDIX_hydrolase-like_dom_sf"/>
</dbReference>
<evidence type="ECO:0000256" key="15">
    <source>
        <dbReference type="ARBA" id="ARBA00076736"/>
    </source>
</evidence>
<dbReference type="PANTHER" id="PTHR16099:SF5">
    <property type="entry name" value="NUCLEOTIDE TRIPHOSPHATE DIPHOSPHATASE NUDT15"/>
    <property type="match status" value="1"/>
</dbReference>
<dbReference type="PANTHER" id="PTHR16099">
    <property type="entry name" value="8-OXO-DGTP DIPHOSPHATES NUDT15"/>
    <property type="match status" value="1"/>
</dbReference>
<feature type="compositionally biased region" description="Basic residues" evidence="18">
    <location>
        <begin position="18"/>
        <end position="36"/>
    </location>
</feature>
<comment type="cofactor">
    <cofactor evidence="1">
        <name>Mn(2+)</name>
        <dbReference type="ChEBI" id="CHEBI:29035"/>
    </cofactor>
</comment>
<keyword evidence="7" id="KW-0464">Manganese</keyword>